<evidence type="ECO:0000313" key="5">
    <source>
        <dbReference type="Proteomes" id="UP000245396"/>
    </source>
</evidence>
<dbReference type="AlphaFoldDB" id="A0A316C8S1"/>
<feature type="domain" description="Solute-binding protein family 3/N-terminal" evidence="3">
    <location>
        <begin position="39"/>
        <end position="268"/>
    </location>
</feature>
<dbReference type="Pfam" id="PF00497">
    <property type="entry name" value="SBP_bac_3"/>
    <property type="match status" value="1"/>
</dbReference>
<dbReference type="EMBL" id="QGGG01000005">
    <property type="protein sequence ID" value="PWJ84417.1"/>
    <property type="molecule type" value="Genomic_DNA"/>
</dbReference>
<dbReference type="RefSeq" id="WP_109612491.1">
    <property type="nucleotide sequence ID" value="NZ_QGGG01000005.1"/>
</dbReference>
<name>A0A316C8S1_PSESE</name>
<evidence type="ECO:0000256" key="2">
    <source>
        <dbReference type="SAM" id="SignalP"/>
    </source>
</evidence>
<keyword evidence="1 2" id="KW-0732">Signal</keyword>
<dbReference type="Proteomes" id="UP000245396">
    <property type="component" value="Unassembled WGS sequence"/>
</dbReference>
<dbReference type="STRING" id="1192868.GCA_000304395_01995"/>
<dbReference type="Gene3D" id="3.40.190.10">
    <property type="entry name" value="Periplasmic binding protein-like II"/>
    <property type="match status" value="2"/>
</dbReference>
<accession>A0A316C8S1</accession>
<proteinExistence type="predicted"/>
<evidence type="ECO:0000256" key="1">
    <source>
        <dbReference type="ARBA" id="ARBA00022729"/>
    </source>
</evidence>
<dbReference type="SMART" id="SM00062">
    <property type="entry name" value="PBPb"/>
    <property type="match status" value="1"/>
</dbReference>
<feature type="chain" id="PRO_5016266091" evidence="2">
    <location>
        <begin position="28"/>
        <end position="275"/>
    </location>
</feature>
<evidence type="ECO:0000259" key="3">
    <source>
        <dbReference type="SMART" id="SM00062"/>
    </source>
</evidence>
<gene>
    <name evidence="4" type="ORF">C7441_10533</name>
</gene>
<organism evidence="4 5">
    <name type="scientific">Pseudaminobacter salicylatoxidans</name>
    <dbReference type="NCBI Taxonomy" id="93369"/>
    <lineage>
        <taxon>Bacteria</taxon>
        <taxon>Pseudomonadati</taxon>
        <taxon>Pseudomonadota</taxon>
        <taxon>Alphaproteobacteria</taxon>
        <taxon>Hyphomicrobiales</taxon>
        <taxon>Phyllobacteriaceae</taxon>
        <taxon>Pseudaminobacter</taxon>
    </lineage>
</organism>
<dbReference type="SUPFAM" id="SSF53850">
    <property type="entry name" value="Periplasmic binding protein-like II"/>
    <property type="match status" value="1"/>
</dbReference>
<evidence type="ECO:0000313" key="4">
    <source>
        <dbReference type="EMBL" id="PWJ84417.1"/>
    </source>
</evidence>
<keyword evidence="5" id="KW-1185">Reference proteome</keyword>
<dbReference type="InterPro" id="IPR001638">
    <property type="entry name" value="Solute-binding_3/MltF_N"/>
</dbReference>
<dbReference type="PANTHER" id="PTHR35936">
    <property type="entry name" value="MEMBRANE-BOUND LYTIC MUREIN TRANSGLYCOSYLASE F"/>
    <property type="match status" value="1"/>
</dbReference>
<protein>
    <submittedName>
        <fullName evidence="4">Amino acid ABC transporter substrate-binding protein (PAAT family)</fullName>
    </submittedName>
</protein>
<dbReference type="CDD" id="cd01004">
    <property type="entry name" value="PBP2_MidA_like"/>
    <property type="match status" value="1"/>
</dbReference>
<comment type="caution">
    <text evidence="4">The sequence shown here is derived from an EMBL/GenBank/DDBJ whole genome shotgun (WGS) entry which is preliminary data.</text>
</comment>
<feature type="signal peptide" evidence="2">
    <location>
        <begin position="1"/>
        <end position="27"/>
    </location>
</feature>
<reference evidence="4 5" key="1">
    <citation type="submission" date="2018-05" db="EMBL/GenBank/DDBJ databases">
        <title>Genomic Encyclopedia of Type Strains, Phase IV (KMG-IV): sequencing the most valuable type-strain genomes for metagenomic binning, comparative biology and taxonomic classification.</title>
        <authorList>
            <person name="Goeker M."/>
        </authorList>
    </citation>
    <scope>NUCLEOTIDE SEQUENCE [LARGE SCALE GENOMIC DNA]</scope>
    <source>
        <strain evidence="4 5">DSM 6986</strain>
    </source>
</reference>
<dbReference type="OrthoDB" id="9814550at2"/>
<sequence length="275" mass="29036">MAFRNRVSLIALAAFAAAASAVVPAAAEDVRPSFAGKGEFVVCTDATFPPMEFFEAAGDQKPVGYDIDLAEALAAHWGLKSRLVVSDFSGLLPGLESQRCDAVISGILITPERTKTYDATPYLGTALVVFTSAKSDLAISDPAGLSGKVVAVQAGTHYVEELEKVSAALKADGKDGISIQTYPKQTDVIQQVLVGRAAAAVSQDTELAYRDLQHPGQLKTIYAFPGQDTFGVYLRRVGDDKQAVADALSALAQDGTLKSITEKWRLSPEAITAGK</sequence>